<dbReference type="GO" id="GO:0015031">
    <property type="term" value="P:protein transport"/>
    <property type="evidence" value="ECO:0007669"/>
    <property type="project" value="UniProtKB-KW"/>
</dbReference>
<dbReference type="AlphaFoldDB" id="A0A370TFL4"/>
<dbReference type="InterPro" id="IPR007258">
    <property type="entry name" value="Vps52"/>
</dbReference>
<dbReference type="GO" id="GO:0019905">
    <property type="term" value="F:syntaxin binding"/>
    <property type="evidence" value="ECO:0007669"/>
    <property type="project" value="TreeGrafter"/>
</dbReference>
<dbReference type="PANTHER" id="PTHR14190:SF7">
    <property type="entry name" value="VACUOLAR PROTEIN SORTING-ASSOCIATED PROTEIN 52 HOMOLOG"/>
    <property type="match status" value="1"/>
</dbReference>
<sequence>MWLDRFSGHSTPAASASGSPPPSASRSYSPAPRRRQSNLGPPSAAQRPGFSPRSSSLSLASNDSTTSLLGLSKRPNGSALRQSVTAVDAPNPLDVLERLLASGDKESPSSERTAARNGIPSRLVYDDSELELDFGGLNLRDIAGGKGLLAKDDHIYAVQTVEEFESEKSKFDDLHRSIRACDDVLNAVEINLTSFQNDLAVVSAEIETLQARSTALSVRLENRKLVENGLGPIVEEISLSPAVVSKIVEGNIDEGWVRALAEVEKRSRAIELKSKEHANIKGVGDLKPLLENLIKKASLPNNALCHLLTFIQALERIRDFLVAQIKALRSPNINAQIIQQQHFIRYKDLYAFLHKHHPQLAEEIGQAYMNTMRWYFINQFTRYLKALEKIKIHILDKHDVLGQDDGTRKTNILSGSKSLGPHDAFNLGRRIDLLKASTQTALPSFLAEEDKSTHYLEFPFRNFNLALVDNASAEYSFLTSFFSPALSFSAISRKFNYIFEPTFALGHGLTKSLVHETYDCLGLLLCVRLNQHSAFELQRRKIPAVDGYINGTSMLLWPRFQVVMDQHCESVRSATNSVSTRKQSASEQAKQSAAPHFMTQRFGQFIQGILTLSTEAGDDEPVSTSLIRLRSEIEAFLTKTSKTFGDSRKKERFLYNNYSLILTIIGDLDGKLALEQREHFESLKRAFEGT</sequence>
<dbReference type="GO" id="GO:0005829">
    <property type="term" value="C:cytosol"/>
    <property type="evidence" value="ECO:0007669"/>
    <property type="project" value="GOC"/>
</dbReference>
<evidence type="ECO:0000256" key="1">
    <source>
        <dbReference type="ARBA" id="ARBA00004601"/>
    </source>
</evidence>
<keyword evidence="3" id="KW-0813">Transport</keyword>
<dbReference type="OrthoDB" id="19482at2759"/>
<evidence type="ECO:0000313" key="9">
    <source>
        <dbReference type="EMBL" id="RDL33683.1"/>
    </source>
</evidence>
<dbReference type="GO" id="GO:0042147">
    <property type="term" value="P:retrograde transport, endosome to Golgi"/>
    <property type="evidence" value="ECO:0007669"/>
    <property type="project" value="TreeGrafter"/>
</dbReference>
<dbReference type="GO" id="GO:0006896">
    <property type="term" value="P:Golgi to vacuole transport"/>
    <property type="evidence" value="ECO:0007669"/>
    <property type="project" value="TreeGrafter"/>
</dbReference>
<proteinExistence type="inferred from homology"/>
<accession>A0A370TFL4</accession>
<comment type="similarity">
    <text evidence="2">Belongs to the VPS52 family.</text>
</comment>
<protein>
    <submittedName>
        <fullName evidence="9">Uncharacterized protein</fullName>
    </submittedName>
</protein>
<comment type="caution">
    <text evidence="9">The sequence shown here is derived from an EMBL/GenBank/DDBJ whole genome shotgun (WGS) entry which is preliminary data.</text>
</comment>
<keyword evidence="10" id="KW-1185">Reference proteome</keyword>
<dbReference type="STRING" id="2656787.A0A370TFL4"/>
<dbReference type="Pfam" id="PF04129">
    <property type="entry name" value="Vps52_CC"/>
    <property type="match status" value="1"/>
</dbReference>
<gene>
    <name evidence="9" type="ORF">BP5553_08051</name>
</gene>
<evidence type="ECO:0000313" key="10">
    <source>
        <dbReference type="Proteomes" id="UP000254866"/>
    </source>
</evidence>
<name>A0A370TFL4_9HELO</name>
<evidence type="ECO:0000259" key="7">
    <source>
        <dbReference type="Pfam" id="PF04129"/>
    </source>
</evidence>
<reference evidence="9 10" key="1">
    <citation type="journal article" date="2018" name="IMA Fungus">
        <title>IMA Genome-F 9: Draft genome sequence of Annulohypoxylon stygium, Aspergillus mulundensis, Berkeleyomyces basicola (syn. Thielaviopsis basicola), Ceratocystis smalleyi, two Cercospora beticola strains, Coleophoma cylindrospora, Fusarium fracticaudum, Phialophora cf. hyalina, and Morchella septimelata.</title>
        <authorList>
            <person name="Wingfield B.D."/>
            <person name="Bills G.F."/>
            <person name="Dong Y."/>
            <person name="Huang W."/>
            <person name="Nel W.J."/>
            <person name="Swalarsk-Parry B.S."/>
            <person name="Vaghefi N."/>
            <person name="Wilken P.M."/>
            <person name="An Z."/>
            <person name="de Beer Z.W."/>
            <person name="De Vos L."/>
            <person name="Chen L."/>
            <person name="Duong T.A."/>
            <person name="Gao Y."/>
            <person name="Hammerbacher A."/>
            <person name="Kikkert J.R."/>
            <person name="Li Y."/>
            <person name="Li H."/>
            <person name="Li K."/>
            <person name="Li Q."/>
            <person name="Liu X."/>
            <person name="Ma X."/>
            <person name="Naidoo K."/>
            <person name="Pethybridge S.J."/>
            <person name="Sun J."/>
            <person name="Steenkamp E.T."/>
            <person name="van der Nest M.A."/>
            <person name="van Wyk S."/>
            <person name="Wingfield M.J."/>
            <person name="Xiong C."/>
            <person name="Yue Q."/>
            <person name="Zhang X."/>
        </authorList>
    </citation>
    <scope>NUCLEOTIDE SEQUENCE [LARGE SCALE GENOMIC DNA]</scope>
    <source>
        <strain evidence="9 10">BP 5553</strain>
    </source>
</reference>
<organism evidence="9 10">
    <name type="scientific">Venustampulla echinocandica</name>
    <dbReference type="NCBI Taxonomy" id="2656787"/>
    <lineage>
        <taxon>Eukaryota</taxon>
        <taxon>Fungi</taxon>
        <taxon>Dikarya</taxon>
        <taxon>Ascomycota</taxon>
        <taxon>Pezizomycotina</taxon>
        <taxon>Leotiomycetes</taxon>
        <taxon>Helotiales</taxon>
        <taxon>Pleuroascaceae</taxon>
        <taxon>Venustampulla</taxon>
    </lineage>
</organism>
<dbReference type="InterPro" id="IPR048361">
    <property type="entry name" value="Vps52_C"/>
</dbReference>
<feature type="region of interest" description="Disordered" evidence="6">
    <location>
        <begin position="1"/>
        <end position="77"/>
    </location>
</feature>
<dbReference type="EMBL" id="NPIC01000008">
    <property type="protein sequence ID" value="RDL33683.1"/>
    <property type="molecule type" value="Genomic_DNA"/>
</dbReference>
<dbReference type="Pfam" id="PF20655">
    <property type="entry name" value="Vps52_C"/>
    <property type="match status" value="1"/>
</dbReference>
<dbReference type="GeneID" id="43600900"/>
<evidence type="ECO:0000256" key="6">
    <source>
        <dbReference type="SAM" id="MobiDB-lite"/>
    </source>
</evidence>
<evidence type="ECO:0000256" key="2">
    <source>
        <dbReference type="ARBA" id="ARBA00008180"/>
    </source>
</evidence>
<feature type="compositionally biased region" description="Low complexity" evidence="6">
    <location>
        <begin position="10"/>
        <end position="31"/>
    </location>
</feature>
<feature type="domain" description="Vps52 coiled-coil" evidence="7">
    <location>
        <begin position="167"/>
        <end position="353"/>
    </location>
</feature>
<dbReference type="RefSeq" id="XP_031866965.1">
    <property type="nucleotide sequence ID" value="XM_032016674.1"/>
</dbReference>
<feature type="compositionally biased region" description="Low complexity" evidence="6">
    <location>
        <begin position="51"/>
        <end position="69"/>
    </location>
</feature>
<keyword evidence="5" id="KW-0333">Golgi apparatus</keyword>
<dbReference type="GO" id="GO:0000938">
    <property type="term" value="C:GARP complex"/>
    <property type="evidence" value="ECO:0007669"/>
    <property type="project" value="TreeGrafter"/>
</dbReference>
<feature type="domain" description="Vps52 C-terminal" evidence="8">
    <location>
        <begin position="370"/>
        <end position="685"/>
    </location>
</feature>
<dbReference type="Proteomes" id="UP000254866">
    <property type="component" value="Unassembled WGS sequence"/>
</dbReference>
<evidence type="ECO:0000259" key="8">
    <source>
        <dbReference type="Pfam" id="PF20655"/>
    </source>
</evidence>
<dbReference type="InterPro" id="IPR048319">
    <property type="entry name" value="Vps52_CC"/>
</dbReference>
<comment type="subcellular location">
    <subcellularLocation>
        <location evidence="1">Golgi apparatus</location>
        <location evidence="1">trans-Golgi network</location>
    </subcellularLocation>
</comment>
<evidence type="ECO:0000256" key="5">
    <source>
        <dbReference type="ARBA" id="ARBA00023034"/>
    </source>
</evidence>
<dbReference type="GO" id="GO:0032456">
    <property type="term" value="P:endocytic recycling"/>
    <property type="evidence" value="ECO:0007669"/>
    <property type="project" value="TreeGrafter"/>
</dbReference>
<evidence type="ECO:0000256" key="4">
    <source>
        <dbReference type="ARBA" id="ARBA00022927"/>
    </source>
</evidence>
<dbReference type="PANTHER" id="PTHR14190">
    <property type="entry name" value="SUPPRESSOR OF ACTIN MUTATIONS 2/VACUOLAR PROTEIN SORTING 52"/>
    <property type="match status" value="1"/>
</dbReference>
<keyword evidence="4" id="KW-0653">Protein transport</keyword>
<evidence type="ECO:0000256" key="3">
    <source>
        <dbReference type="ARBA" id="ARBA00022448"/>
    </source>
</evidence>